<dbReference type="PANTHER" id="PTHR47338">
    <property type="entry name" value="ZN(II)2CYS6 TRANSCRIPTION FACTOR (EUROFUNG)-RELATED"/>
    <property type="match status" value="1"/>
</dbReference>
<evidence type="ECO:0000256" key="5">
    <source>
        <dbReference type="ARBA" id="ARBA00023242"/>
    </source>
</evidence>
<evidence type="ECO:0000313" key="9">
    <source>
        <dbReference type="Proteomes" id="UP000777438"/>
    </source>
</evidence>
<evidence type="ECO:0000256" key="4">
    <source>
        <dbReference type="ARBA" id="ARBA00023163"/>
    </source>
</evidence>
<feature type="domain" description="Zn(2)-C6 fungal-type" evidence="7">
    <location>
        <begin position="21"/>
        <end position="51"/>
    </location>
</feature>
<feature type="compositionally biased region" description="Polar residues" evidence="6">
    <location>
        <begin position="743"/>
        <end position="752"/>
    </location>
</feature>
<gene>
    <name evidence="8" type="ORF">B0T10DRAFT_485406</name>
</gene>
<feature type="region of interest" description="Disordered" evidence="6">
    <location>
        <begin position="114"/>
        <end position="160"/>
    </location>
</feature>
<proteinExistence type="predicted"/>
<feature type="region of interest" description="Disordered" evidence="6">
    <location>
        <begin position="743"/>
        <end position="802"/>
    </location>
</feature>
<feature type="region of interest" description="Disordered" evidence="6">
    <location>
        <begin position="683"/>
        <end position="710"/>
    </location>
</feature>
<keyword evidence="9" id="KW-1185">Reference proteome</keyword>
<keyword evidence="2" id="KW-0479">Metal-binding</keyword>
<dbReference type="PANTHER" id="PTHR47338:SF23">
    <property type="entry name" value="ZN(II)2CYS6 TRANSCRIPTION FACTOR (EUROFUNG)"/>
    <property type="match status" value="1"/>
</dbReference>
<dbReference type="PROSITE" id="PS50048">
    <property type="entry name" value="ZN2_CY6_FUNGAL_2"/>
    <property type="match status" value="1"/>
</dbReference>
<dbReference type="GO" id="GO:0006351">
    <property type="term" value="P:DNA-templated transcription"/>
    <property type="evidence" value="ECO:0007669"/>
    <property type="project" value="InterPro"/>
</dbReference>
<comment type="caution">
    <text evidence="8">The sequence shown here is derived from an EMBL/GenBank/DDBJ whole genome shotgun (WGS) entry which is preliminary data.</text>
</comment>
<dbReference type="InterPro" id="IPR007219">
    <property type="entry name" value="XnlR_reg_dom"/>
</dbReference>
<dbReference type="Pfam" id="PF00172">
    <property type="entry name" value="Zn_clus"/>
    <property type="match status" value="1"/>
</dbReference>
<dbReference type="GO" id="GO:0000981">
    <property type="term" value="F:DNA-binding transcription factor activity, RNA polymerase II-specific"/>
    <property type="evidence" value="ECO:0007669"/>
    <property type="project" value="InterPro"/>
</dbReference>
<dbReference type="SMART" id="SM00906">
    <property type="entry name" value="Fungal_trans"/>
    <property type="match status" value="1"/>
</dbReference>
<feature type="compositionally biased region" description="Polar residues" evidence="6">
    <location>
        <begin position="761"/>
        <end position="780"/>
    </location>
</feature>
<dbReference type="Pfam" id="PF04082">
    <property type="entry name" value="Fungal_trans"/>
    <property type="match status" value="1"/>
</dbReference>
<feature type="compositionally biased region" description="Polar residues" evidence="6">
    <location>
        <begin position="693"/>
        <end position="705"/>
    </location>
</feature>
<evidence type="ECO:0000256" key="1">
    <source>
        <dbReference type="ARBA" id="ARBA00004123"/>
    </source>
</evidence>
<dbReference type="AlphaFoldDB" id="A0A9P9AQQ3"/>
<organism evidence="8 9">
    <name type="scientific">Thelonectria olida</name>
    <dbReference type="NCBI Taxonomy" id="1576542"/>
    <lineage>
        <taxon>Eukaryota</taxon>
        <taxon>Fungi</taxon>
        <taxon>Dikarya</taxon>
        <taxon>Ascomycota</taxon>
        <taxon>Pezizomycotina</taxon>
        <taxon>Sordariomycetes</taxon>
        <taxon>Hypocreomycetidae</taxon>
        <taxon>Hypocreales</taxon>
        <taxon>Nectriaceae</taxon>
        <taxon>Thelonectria</taxon>
    </lineage>
</organism>
<dbReference type="GO" id="GO:0005634">
    <property type="term" value="C:nucleus"/>
    <property type="evidence" value="ECO:0007669"/>
    <property type="project" value="UniProtKB-SubCell"/>
</dbReference>
<dbReference type="InterPro" id="IPR050815">
    <property type="entry name" value="TF_fung"/>
</dbReference>
<evidence type="ECO:0000256" key="2">
    <source>
        <dbReference type="ARBA" id="ARBA00022723"/>
    </source>
</evidence>
<sequence length="850" mass="94724">MDAPNSIEDIGRTVSESDLGSCQGCRRRKLKCSREQPVCSHCQRLGSPCVYDGKKNKPGLKPGAVEGLSRRIDALENALLEKQRGDGDRLENSLSILSNLSVELCKIINKSAPPASMMTPQQPPAHAHSLSPASTASWQRHESNHAVDPSTMQRAKRRRVDSCGNPRIEIQVPLEDLSDPSSTLPPPELLEDIVCSYFDNIQPWIPILHETRFRARINDSEQRPSLVVILHAIVVAALRFIQPEAHGLVSHNLEALAKKSRSVVILTAMDGLSVENLQALIIIAFDDIGHGTAKAWSIIGSLTRTVEYLQLSVETEDHDTQPLLKPLLSLMPPEHWVEEEERRRVFWCIFNLDRFCSVTTGWNTSLTADDVHRRLPADGGLWHKEEAVMTPYFGIWDRSAAKIGNSIAFLHANYSSPDHSAQSTMQQGSPQSTSHAPRNGTQPDMSAVGAFAYCIEATESLSRVTTFFLQQRINFHDRQEVSNWLTRFKELDLRLVHWKMFLPQKWKDSNISRQPTVINMDPNLTLAHATHNTSMILLHQRIAYPPADWTNIVELPSLCSAEICRNAATEIQDITAKYLKNTPDMSPVGNQFAFCVFVAARVLLVHKRYYGAGLPQELWLLIDSLDAMAKRWLGSIQPVTDRTRSLAGIYADHLRDLHCRCVADPNFSVDVLGYSTIVSSQNTVPTRGGFTQHHGTSQRTQPQQRNEPDEQGGWYALRQQQHQRLDSFTQGGSEARASSTILAQNFNMTESPNRLEEDNSTRNLNNNENPTSAQPNSGAAQTAEDIPPDTLTPMGYGTSQGAPNDELSAISYTLLDRSFMDMDRVISFDDMLFSMNLAPSGGPILPTSLP</sequence>
<reference evidence="8 9" key="1">
    <citation type="journal article" date="2021" name="Nat. Commun.">
        <title>Genetic determinants of endophytism in the Arabidopsis root mycobiome.</title>
        <authorList>
            <person name="Mesny F."/>
            <person name="Miyauchi S."/>
            <person name="Thiergart T."/>
            <person name="Pickel B."/>
            <person name="Atanasova L."/>
            <person name="Karlsson M."/>
            <person name="Huettel B."/>
            <person name="Barry K.W."/>
            <person name="Haridas S."/>
            <person name="Chen C."/>
            <person name="Bauer D."/>
            <person name="Andreopoulos W."/>
            <person name="Pangilinan J."/>
            <person name="LaButti K."/>
            <person name="Riley R."/>
            <person name="Lipzen A."/>
            <person name="Clum A."/>
            <person name="Drula E."/>
            <person name="Henrissat B."/>
            <person name="Kohler A."/>
            <person name="Grigoriev I.V."/>
            <person name="Martin F.M."/>
            <person name="Hacquard S."/>
        </authorList>
    </citation>
    <scope>NUCLEOTIDE SEQUENCE [LARGE SCALE GENOMIC DNA]</scope>
    <source>
        <strain evidence="8 9">MPI-CAGE-CH-0241</strain>
    </source>
</reference>
<dbReference type="GO" id="GO:0003677">
    <property type="term" value="F:DNA binding"/>
    <property type="evidence" value="ECO:0007669"/>
    <property type="project" value="InterPro"/>
</dbReference>
<dbReference type="CDD" id="cd12148">
    <property type="entry name" value="fungal_TF_MHR"/>
    <property type="match status" value="1"/>
</dbReference>
<dbReference type="InterPro" id="IPR036864">
    <property type="entry name" value="Zn2-C6_fun-type_DNA-bd_sf"/>
</dbReference>
<name>A0A9P9AQQ3_9HYPO</name>
<keyword evidence="5" id="KW-0539">Nucleus</keyword>
<keyword evidence="4" id="KW-0804">Transcription</keyword>
<dbReference type="OrthoDB" id="4456959at2759"/>
<dbReference type="InterPro" id="IPR001138">
    <property type="entry name" value="Zn2Cys6_DnaBD"/>
</dbReference>
<feature type="region of interest" description="Disordered" evidence="6">
    <location>
        <begin position="418"/>
        <end position="441"/>
    </location>
</feature>
<evidence type="ECO:0000259" key="7">
    <source>
        <dbReference type="PROSITE" id="PS50048"/>
    </source>
</evidence>
<dbReference type="Gene3D" id="4.10.240.10">
    <property type="entry name" value="Zn(2)-C6 fungal-type DNA-binding domain"/>
    <property type="match status" value="1"/>
</dbReference>
<dbReference type="SUPFAM" id="SSF57701">
    <property type="entry name" value="Zn2/Cys6 DNA-binding domain"/>
    <property type="match status" value="1"/>
</dbReference>
<protein>
    <submittedName>
        <fullName evidence="8">Fungal-specific transcription factor domain-containing protein</fullName>
    </submittedName>
</protein>
<evidence type="ECO:0000313" key="8">
    <source>
        <dbReference type="EMBL" id="KAH6891519.1"/>
    </source>
</evidence>
<accession>A0A9P9AQQ3</accession>
<dbReference type="GO" id="GO:0008270">
    <property type="term" value="F:zinc ion binding"/>
    <property type="evidence" value="ECO:0007669"/>
    <property type="project" value="InterPro"/>
</dbReference>
<evidence type="ECO:0000256" key="3">
    <source>
        <dbReference type="ARBA" id="ARBA00023015"/>
    </source>
</evidence>
<dbReference type="PROSITE" id="PS00463">
    <property type="entry name" value="ZN2_CY6_FUNGAL_1"/>
    <property type="match status" value="1"/>
</dbReference>
<keyword evidence="3" id="KW-0805">Transcription regulation</keyword>
<dbReference type="CDD" id="cd00067">
    <property type="entry name" value="GAL4"/>
    <property type="match status" value="1"/>
</dbReference>
<dbReference type="EMBL" id="JAGPYM010000008">
    <property type="protein sequence ID" value="KAH6891519.1"/>
    <property type="molecule type" value="Genomic_DNA"/>
</dbReference>
<comment type="subcellular location">
    <subcellularLocation>
        <location evidence="1">Nucleus</location>
    </subcellularLocation>
</comment>
<evidence type="ECO:0000256" key="6">
    <source>
        <dbReference type="SAM" id="MobiDB-lite"/>
    </source>
</evidence>
<dbReference type="Proteomes" id="UP000777438">
    <property type="component" value="Unassembled WGS sequence"/>
</dbReference>
<dbReference type="SMART" id="SM00066">
    <property type="entry name" value="GAL4"/>
    <property type="match status" value="1"/>
</dbReference>